<reference evidence="1 2" key="1">
    <citation type="submission" date="2023-11" db="EMBL/GenBank/DDBJ databases">
        <title>Halocaridina rubra genome assembly.</title>
        <authorList>
            <person name="Smith C."/>
        </authorList>
    </citation>
    <scope>NUCLEOTIDE SEQUENCE [LARGE SCALE GENOMIC DNA]</scope>
    <source>
        <strain evidence="1">EP-1</strain>
        <tissue evidence="1">Whole</tissue>
    </source>
</reference>
<gene>
    <name evidence="1" type="ORF">SK128_021095</name>
</gene>
<dbReference type="EMBL" id="JAXCGZ010000068">
    <property type="protein sequence ID" value="KAK7086830.1"/>
    <property type="molecule type" value="Genomic_DNA"/>
</dbReference>
<organism evidence="1 2">
    <name type="scientific">Halocaridina rubra</name>
    <name type="common">Hawaiian red shrimp</name>
    <dbReference type="NCBI Taxonomy" id="373956"/>
    <lineage>
        <taxon>Eukaryota</taxon>
        <taxon>Metazoa</taxon>
        <taxon>Ecdysozoa</taxon>
        <taxon>Arthropoda</taxon>
        <taxon>Crustacea</taxon>
        <taxon>Multicrustacea</taxon>
        <taxon>Malacostraca</taxon>
        <taxon>Eumalacostraca</taxon>
        <taxon>Eucarida</taxon>
        <taxon>Decapoda</taxon>
        <taxon>Pleocyemata</taxon>
        <taxon>Caridea</taxon>
        <taxon>Atyoidea</taxon>
        <taxon>Atyidae</taxon>
        <taxon>Halocaridina</taxon>
    </lineage>
</organism>
<accession>A0AAN9AH78</accession>
<dbReference type="Proteomes" id="UP001381693">
    <property type="component" value="Unassembled WGS sequence"/>
</dbReference>
<protein>
    <submittedName>
        <fullName evidence="1">Uncharacterized protein</fullName>
    </submittedName>
</protein>
<dbReference type="AlphaFoldDB" id="A0AAN9AH78"/>
<evidence type="ECO:0000313" key="2">
    <source>
        <dbReference type="Proteomes" id="UP001381693"/>
    </source>
</evidence>
<proteinExistence type="predicted"/>
<evidence type="ECO:0000313" key="1">
    <source>
        <dbReference type="EMBL" id="KAK7086830.1"/>
    </source>
</evidence>
<sequence length="120" mass="13313">MFSHMVCPPGSAVGGHILQGLPMNVVYMAEVMNRRAWLAVAVPCRVSEDKHGGQYCSEETIYDANDNAEKGRIHQLVSEVAGPHELHKCYVEFPHDDVKLKALVIGAAFLMMTTIVQYLE</sequence>
<keyword evidence="2" id="KW-1185">Reference proteome</keyword>
<comment type="caution">
    <text evidence="1">The sequence shown here is derived from an EMBL/GenBank/DDBJ whole genome shotgun (WGS) entry which is preliminary data.</text>
</comment>
<name>A0AAN9AH78_HALRR</name>